<feature type="domain" description="Tyr recombinase" evidence="5">
    <location>
        <begin position="191"/>
        <end position="398"/>
    </location>
</feature>
<dbReference type="InterPro" id="IPR004191">
    <property type="entry name" value="Integrase_Tn916-type_DNA-bd_N"/>
</dbReference>
<dbReference type="Gene3D" id="3.30.160.60">
    <property type="entry name" value="Classic Zinc Finger"/>
    <property type="match status" value="1"/>
</dbReference>
<keyword evidence="1 3" id="KW-0238">DNA-binding</keyword>
<dbReference type="GO" id="GO:0008907">
    <property type="term" value="F:integrase activity"/>
    <property type="evidence" value="ECO:0007669"/>
    <property type="project" value="InterPro"/>
</dbReference>
<feature type="domain" description="Core-binding (CB)" evidence="6">
    <location>
        <begin position="87"/>
        <end position="168"/>
    </location>
</feature>
<evidence type="ECO:0000256" key="4">
    <source>
        <dbReference type="SAM" id="MobiDB-lite"/>
    </source>
</evidence>
<evidence type="ECO:0000256" key="1">
    <source>
        <dbReference type="ARBA" id="ARBA00023125"/>
    </source>
</evidence>
<dbReference type="Gene3D" id="1.10.150.130">
    <property type="match status" value="1"/>
</dbReference>
<feature type="compositionally biased region" description="Basic and acidic residues" evidence="4">
    <location>
        <begin position="1"/>
        <end position="15"/>
    </location>
</feature>
<dbReference type="InterPro" id="IPR016177">
    <property type="entry name" value="DNA-bd_dom_sf"/>
</dbReference>
<protein>
    <submittedName>
        <fullName evidence="7">Integrase</fullName>
    </submittedName>
</protein>
<dbReference type="GO" id="GO:0003677">
    <property type="term" value="F:DNA binding"/>
    <property type="evidence" value="ECO:0007669"/>
    <property type="project" value="UniProtKB-UniRule"/>
</dbReference>
<dbReference type="Gene3D" id="1.10.443.10">
    <property type="entry name" value="Intergrase catalytic core"/>
    <property type="match status" value="1"/>
</dbReference>
<accession>A0A174H8T7</accession>
<dbReference type="PROSITE" id="PS51898">
    <property type="entry name" value="TYR_RECOMBINASE"/>
    <property type="match status" value="1"/>
</dbReference>
<dbReference type="InterPro" id="IPR013762">
    <property type="entry name" value="Integrase-like_cat_sf"/>
</dbReference>
<dbReference type="Pfam" id="PF00589">
    <property type="entry name" value="Phage_integrase"/>
    <property type="match status" value="1"/>
</dbReference>
<dbReference type="EMBL" id="CYZN01000039">
    <property type="protein sequence ID" value="CUO69429.1"/>
    <property type="molecule type" value="Genomic_DNA"/>
</dbReference>
<dbReference type="PANTHER" id="PTHR30349">
    <property type="entry name" value="PHAGE INTEGRASE-RELATED"/>
    <property type="match status" value="1"/>
</dbReference>
<dbReference type="SUPFAM" id="SSF54171">
    <property type="entry name" value="DNA-binding domain"/>
    <property type="match status" value="1"/>
</dbReference>
<dbReference type="InterPro" id="IPR044068">
    <property type="entry name" value="CB"/>
</dbReference>
<name>A0A174H8T7_9FIRM</name>
<proteinExistence type="predicted"/>
<feature type="region of interest" description="Disordered" evidence="4">
    <location>
        <begin position="1"/>
        <end position="23"/>
    </location>
</feature>
<dbReference type="CDD" id="cd01189">
    <property type="entry name" value="INT_ICEBs1_C_like"/>
    <property type="match status" value="1"/>
</dbReference>
<evidence type="ECO:0000259" key="6">
    <source>
        <dbReference type="PROSITE" id="PS51900"/>
    </source>
</evidence>
<dbReference type="InterPro" id="IPR010998">
    <property type="entry name" value="Integrase_recombinase_N"/>
</dbReference>
<feature type="region of interest" description="Disordered" evidence="4">
    <location>
        <begin position="397"/>
        <end position="425"/>
    </location>
</feature>
<organism evidence="7 8">
    <name type="scientific">Blautia wexlerae</name>
    <dbReference type="NCBI Taxonomy" id="418240"/>
    <lineage>
        <taxon>Bacteria</taxon>
        <taxon>Bacillati</taxon>
        <taxon>Bacillota</taxon>
        <taxon>Clostridia</taxon>
        <taxon>Lachnospirales</taxon>
        <taxon>Lachnospiraceae</taxon>
        <taxon>Blautia</taxon>
    </lineage>
</organism>
<dbReference type="AlphaFoldDB" id="A0A174H8T7"/>
<evidence type="ECO:0000256" key="3">
    <source>
        <dbReference type="PROSITE-ProRule" id="PRU01248"/>
    </source>
</evidence>
<evidence type="ECO:0000313" key="8">
    <source>
        <dbReference type="Proteomes" id="UP000095431"/>
    </source>
</evidence>
<dbReference type="SUPFAM" id="SSF56349">
    <property type="entry name" value="DNA breaking-rejoining enzymes"/>
    <property type="match status" value="1"/>
</dbReference>
<evidence type="ECO:0000259" key="5">
    <source>
        <dbReference type="PROSITE" id="PS51898"/>
    </source>
</evidence>
<evidence type="ECO:0000313" key="7">
    <source>
        <dbReference type="EMBL" id="CUO69429.1"/>
    </source>
</evidence>
<sequence length="425" mass="48849">MPRKERDEKRRDNKGRLLKSGESQRSDGRYAYKYINTFGEPQFVYSWKLVPTDKVPAGKRPCLSLREKIKQIQKDLDDGIDTIGKKMTVCQLYEKYTRQRGNVRKGTQKSRQQLMKLLSEDKLGAASIDSVKLSDAKEWALRMQEKGVAYNTICNSKRSLKAIFYMAVQDDCLRKNPFDFQINEVINDDTVPKVPLTPTQENELLDFMQNDPVYAKYYDEVVILLETGLRISELCGLTPADLNFEKRFVNVDHQLLRSTEDGYYTEAPKTESGFRQVPMSAAAYEAFERVLKKRRDVRCIEVDGYKDFLFLNRDGLPKTAVNYDAMFKCLAKKYNKCHKEPLPDVMTPHTMRHTFCTRMANAGMNPKALQYIMGHANIVMTLNYYAHATFHSAQEEMERLQAKAKTTAEAKPEPAAESAEETKAA</sequence>
<dbReference type="InterPro" id="IPR011010">
    <property type="entry name" value="DNA_brk_join_enz"/>
</dbReference>
<evidence type="ECO:0000256" key="2">
    <source>
        <dbReference type="ARBA" id="ARBA00023172"/>
    </source>
</evidence>
<dbReference type="Pfam" id="PF02920">
    <property type="entry name" value="Integrase_DNA"/>
    <property type="match status" value="1"/>
</dbReference>
<dbReference type="GO" id="GO:0006310">
    <property type="term" value="P:DNA recombination"/>
    <property type="evidence" value="ECO:0007669"/>
    <property type="project" value="UniProtKB-KW"/>
</dbReference>
<dbReference type="InterPro" id="IPR002104">
    <property type="entry name" value="Integrase_catalytic"/>
</dbReference>
<reference evidence="7 8" key="1">
    <citation type="submission" date="2015-09" db="EMBL/GenBank/DDBJ databases">
        <authorList>
            <consortium name="Pathogen Informatics"/>
        </authorList>
    </citation>
    <scope>NUCLEOTIDE SEQUENCE [LARGE SCALE GENOMIC DNA]</scope>
    <source>
        <strain evidence="7 8">2789STDY5834863</strain>
    </source>
</reference>
<dbReference type="RefSeq" id="WP_055201462.1">
    <property type="nucleotide sequence ID" value="NZ_BTHH01000041.1"/>
</dbReference>
<dbReference type="InterPro" id="IPR050090">
    <property type="entry name" value="Tyrosine_recombinase_XerCD"/>
</dbReference>
<dbReference type="PROSITE" id="PS51900">
    <property type="entry name" value="CB"/>
    <property type="match status" value="1"/>
</dbReference>
<dbReference type="Proteomes" id="UP000095431">
    <property type="component" value="Unassembled WGS sequence"/>
</dbReference>
<dbReference type="PANTHER" id="PTHR30349:SF88">
    <property type="entry name" value="BLL1584 PROTEIN"/>
    <property type="match status" value="1"/>
</dbReference>
<gene>
    <name evidence="7" type="primary">Int-Tn_8</name>
    <name evidence="7" type="ORF">ERS852478_03603</name>
</gene>
<keyword evidence="2" id="KW-0233">DNA recombination</keyword>